<protein>
    <recommendedName>
        <fullName evidence="4">Ig-like domain-containing protein</fullName>
    </recommendedName>
</protein>
<evidence type="ECO:0008006" key="4">
    <source>
        <dbReference type="Google" id="ProtNLM"/>
    </source>
</evidence>
<dbReference type="EMBL" id="JAFCNB010000012">
    <property type="protein sequence ID" value="MBP2706381.1"/>
    <property type="molecule type" value="Genomic_DNA"/>
</dbReference>
<dbReference type="InterPro" id="IPR006311">
    <property type="entry name" value="TAT_signal"/>
</dbReference>
<dbReference type="RefSeq" id="WP_210157666.1">
    <property type="nucleotide sequence ID" value="NZ_JAFCNB010000012.1"/>
</dbReference>
<organism evidence="2 3">
    <name type="scientific">Microbispora oryzae</name>
    <dbReference type="NCBI Taxonomy" id="2806554"/>
    <lineage>
        <taxon>Bacteria</taxon>
        <taxon>Bacillati</taxon>
        <taxon>Actinomycetota</taxon>
        <taxon>Actinomycetes</taxon>
        <taxon>Streptosporangiales</taxon>
        <taxon>Streptosporangiaceae</taxon>
        <taxon>Microbispora</taxon>
    </lineage>
</organism>
<dbReference type="PROSITE" id="PS51318">
    <property type="entry name" value="TAT"/>
    <property type="match status" value="1"/>
</dbReference>
<accession>A0A940WIY7</accession>
<keyword evidence="3" id="KW-1185">Reference proteome</keyword>
<evidence type="ECO:0000313" key="3">
    <source>
        <dbReference type="Proteomes" id="UP000674234"/>
    </source>
</evidence>
<proteinExistence type="predicted"/>
<feature type="signal peptide" evidence="1">
    <location>
        <begin position="1"/>
        <end position="31"/>
    </location>
</feature>
<reference evidence="2" key="1">
    <citation type="submission" date="2021-02" db="EMBL/GenBank/DDBJ databases">
        <title>Draft genome sequence of Microbispora sp. RL4-1S isolated from rice leaves in Thailand.</title>
        <authorList>
            <person name="Muangham S."/>
            <person name="Duangmal K."/>
        </authorList>
    </citation>
    <scope>NUCLEOTIDE SEQUENCE</scope>
    <source>
        <strain evidence="2">RL4-1S</strain>
    </source>
</reference>
<evidence type="ECO:0000256" key="1">
    <source>
        <dbReference type="SAM" id="SignalP"/>
    </source>
</evidence>
<name>A0A940WIY7_9ACTN</name>
<keyword evidence="1" id="KW-0732">Signal</keyword>
<dbReference type="AlphaFoldDB" id="A0A940WIY7"/>
<feature type="chain" id="PRO_5037442116" description="Ig-like domain-containing protein" evidence="1">
    <location>
        <begin position="32"/>
        <end position="155"/>
    </location>
</feature>
<sequence>MKSARRVLALGSALVTTGVLGLLAVPQPATASTVVVQGTVDCSNVNYSGDTSDWYPYSLQVVSGSPYTSASPSGLYAVPATHAFGFTQTLPSGSTSVGVSTLCSIGHQWDLTGSTGMVDIPAGTSTVTAAWACSTAPVYPGPWVTNCSLQSVSYS</sequence>
<gene>
    <name evidence="2" type="ORF">JOL79_21460</name>
</gene>
<dbReference type="Proteomes" id="UP000674234">
    <property type="component" value="Unassembled WGS sequence"/>
</dbReference>
<comment type="caution">
    <text evidence="2">The sequence shown here is derived from an EMBL/GenBank/DDBJ whole genome shotgun (WGS) entry which is preliminary data.</text>
</comment>
<evidence type="ECO:0000313" key="2">
    <source>
        <dbReference type="EMBL" id="MBP2706381.1"/>
    </source>
</evidence>